<accession>A0ACB6R374</accession>
<sequence>MVRFACSQLVLERLDPVRNPGQIGSPHLHQVAGSNSFNTSIEPRYDPPSKSSCTTCTFSEDFSNYWTATLFFKAKNGTFKRKGGLAIYYISPYDGKSTVTALNRIQRGLCHRCFGANSSPFGGAPCIGDNTAQFPTKFCAGGIRTTIVFPTCWDGKNLDSPDYKSHVSYTPSGTFESNGPCLSNPPRQDPTSHLTWCGYGYGQHGDYMFGWKGDALQGAMDAQCNVNCPALKSQSAVDSEKCFKPQTVKEPISDWLLELPGGDAVTH</sequence>
<proteinExistence type="predicted"/>
<name>A0ACB6R374_9PLEO</name>
<dbReference type="Proteomes" id="UP000799755">
    <property type="component" value="Unassembled WGS sequence"/>
</dbReference>
<gene>
    <name evidence="1" type="ORF">BDR25DRAFT_323468</name>
</gene>
<comment type="caution">
    <text evidence="1">The sequence shown here is derived from an EMBL/GenBank/DDBJ whole genome shotgun (WGS) entry which is preliminary data.</text>
</comment>
<keyword evidence="2" id="KW-1185">Reference proteome</keyword>
<reference evidence="1" key="1">
    <citation type="journal article" date="2020" name="Stud. Mycol.">
        <title>101 Dothideomycetes genomes: a test case for predicting lifestyles and emergence of pathogens.</title>
        <authorList>
            <person name="Haridas S."/>
            <person name="Albert R."/>
            <person name="Binder M."/>
            <person name="Bloem J."/>
            <person name="Labutti K."/>
            <person name="Salamov A."/>
            <person name="Andreopoulos B."/>
            <person name="Baker S."/>
            <person name="Barry K."/>
            <person name="Bills G."/>
            <person name="Bluhm B."/>
            <person name="Cannon C."/>
            <person name="Castanera R."/>
            <person name="Culley D."/>
            <person name="Daum C."/>
            <person name="Ezra D."/>
            <person name="Gonzalez J."/>
            <person name="Henrissat B."/>
            <person name="Kuo A."/>
            <person name="Liang C."/>
            <person name="Lipzen A."/>
            <person name="Lutzoni F."/>
            <person name="Magnuson J."/>
            <person name="Mondo S."/>
            <person name="Nolan M."/>
            <person name="Ohm R."/>
            <person name="Pangilinan J."/>
            <person name="Park H.-J."/>
            <person name="Ramirez L."/>
            <person name="Alfaro M."/>
            <person name="Sun H."/>
            <person name="Tritt A."/>
            <person name="Yoshinaga Y."/>
            <person name="Zwiers L.-H."/>
            <person name="Turgeon B."/>
            <person name="Goodwin S."/>
            <person name="Spatafora J."/>
            <person name="Crous P."/>
            <person name="Grigoriev I."/>
        </authorList>
    </citation>
    <scope>NUCLEOTIDE SEQUENCE</scope>
    <source>
        <strain evidence="1">ATCC 200398</strain>
    </source>
</reference>
<protein>
    <submittedName>
        <fullName evidence="1">Uncharacterized protein</fullName>
    </submittedName>
</protein>
<dbReference type="EMBL" id="MU003499">
    <property type="protein sequence ID" value="KAF2473733.1"/>
    <property type="molecule type" value="Genomic_DNA"/>
</dbReference>
<organism evidence="1 2">
    <name type="scientific">Lindgomyces ingoldianus</name>
    <dbReference type="NCBI Taxonomy" id="673940"/>
    <lineage>
        <taxon>Eukaryota</taxon>
        <taxon>Fungi</taxon>
        <taxon>Dikarya</taxon>
        <taxon>Ascomycota</taxon>
        <taxon>Pezizomycotina</taxon>
        <taxon>Dothideomycetes</taxon>
        <taxon>Pleosporomycetidae</taxon>
        <taxon>Pleosporales</taxon>
        <taxon>Lindgomycetaceae</taxon>
        <taxon>Lindgomyces</taxon>
    </lineage>
</organism>
<evidence type="ECO:0000313" key="2">
    <source>
        <dbReference type="Proteomes" id="UP000799755"/>
    </source>
</evidence>
<evidence type="ECO:0000313" key="1">
    <source>
        <dbReference type="EMBL" id="KAF2473733.1"/>
    </source>
</evidence>